<sequence>MFQEFFNKTTSLNYHVTQLREACLLAQNLAVDNLDSTKMENLLNLLDCSVISYALDWVIVPSFSTAIIMDVTYGQRIRSDTDPFVKLADEAGKVIRSVGAIGANILDIFPFRE</sequence>
<dbReference type="EMBL" id="JABCKI010006226">
    <property type="protein sequence ID" value="KAG5634942.1"/>
    <property type="molecule type" value="Genomic_DNA"/>
</dbReference>
<comment type="caution">
    <text evidence="1">The sequence shown here is derived from an EMBL/GenBank/DDBJ whole genome shotgun (WGS) entry which is preliminary data.</text>
</comment>
<dbReference type="Proteomes" id="UP000717328">
    <property type="component" value="Unassembled WGS sequence"/>
</dbReference>
<protein>
    <submittedName>
        <fullName evidence="1">Uncharacterized protein</fullName>
    </submittedName>
</protein>
<keyword evidence="2" id="KW-1185">Reference proteome</keyword>
<name>A0A9P7FTN7_9AGAR</name>
<reference evidence="1" key="2">
    <citation type="submission" date="2021-10" db="EMBL/GenBank/DDBJ databases">
        <title>Phylogenomics reveals ancestral predisposition of the termite-cultivated fungus Termitomyces towards a domesticated lifestyle.</title>
        <authorList>
            <person name="Auxier B."/>
            <person name="Grum-Grzhimaylo A."/>
            <person name="Cardenas M.E."/>
            <person name="Lodge J.D."/>
            <person name="Laessoe T."/>
            <person name="Pedersen O."/>
            <person name="Smith M.E."/>
            <person name="Kuyper T.W."/>
            <person name="Franco-Molano E.A."/>
            <person name="Baroni T.J."/>
            <person name="Aanen D.K."/>
        </authorList>
    </citation>
    <scope>NUCLEOTIDE SEQUENCE</scope>
    <source>
        <strain evidence="1">D49</strain>
    </source>
</reference>
<organism evidence="1 2">
    <name type="scientific">Sphagnurus paluster</name>
    <dbReference type="NCBI Taxonomy" id="117069"/>
    <lineage>
        <taxon>Eukaryota</taxon>
        <taxon>Fungi</taxon>
        <taxon>Dikarya</taxon>
        <taxon>Basidiomycota</taxon>
        <taxon>Agaricomycotina</taxon>
        <taxon>Agaricomycetes</taxon>
        <taxon>Agaricomycetidae</taxon>
        <taxon>Agaricales</taxon>
        <taxon>Tricholomatineae</taxon>
        <taxon>Lyophyllaceae</taxon>
        <taxon>Sphagnurus</taxon>
    </lineage>
</organism>
<dbReference type="OrthoDB" id="2789670at2759"/>
<accession>A0A9P7FTN7</accession>
<reference evidence="1" key="1">
    <citation type="submission" date="2021-02" db="EMBL/GenBank/DDBJ databases">
        <authorList>
            <person name="Nieuwenhuis M."/>
            <person name="Van De Peppel L.J.J."/>
        </authorList>
    </citation>
    <scope>NUCLEOTIDE SEQUENCE</scope>
    <source>
        <strain evidence="1">D49</strain>
    </source>
</reference>
<dbReference type="AlphaFoldDB" id="A0A9P7FTN7"/>
<evidence type="ECO:0000313" key="2">
    <source>
        <dbReference type="Proteomes" id="UP000717328"/>
    </source>
</evidence>
<proteinExistence type="predicted"/>
<gene>
    <name evidence="1" type="ORF">H0H81_000262</name>
</gene>
<evidence type="ECO:0000313" key="1">
    <source>
        <dbReference type="EMBL" id="KAG5634942.1"/>
    </source>
</evidence>